<feature type="transmembrane region" description="Helical" evidence="2">
    <location>
        <begin position="288"/>
        <end position="308"/>
    </location>
</feature>
<feature type="transmembrane region" description="Helical" evidence="2">
    <location>
        <begin position="185"/>
        <end position="207"/>
    </location>
</feature>
<evidence type="ECO:0000313" key="4">
    <source>
        <dbReference type="EMBL" id="KAJ3514113.1"/>
    </source>
</evidence>
<organism evidence="4 5">
    <name type="scientific">Agrocybe chaxingu</name>
    <dbReference type="NCBI Taxonomy" id="84603"/>
    <lineage>
        <taxon>Eukaryota</taxon>
        <taxon>Fungi</taxon>
        <taxon>Dikarya</taxon>
        <taxon>Basidiomycota</taxon>
        <taxon>Agaricomycotina</taxon>
        <taxon>Agaricomycetes</taxon>
        <taxon>Agaricomycetidae</taxon>
        <taxon>Agaricales</taxon>
        <taxon>Agaricineae</taxon>
        <taxon>Strophariaceae</taxon>
        <taxon>Agrocybe</taxon>
    </lineage>
</organism>
<dbReference type="EMBL" id="JANKHO010000161">
    <property type="protein sequence ID" value="KAJ3514113.1"/>
    <property type="molecule type" value="Genomic_DNA"/>
</dbReference>
<evidence type="ECO:0000313" key="5">
    <source>
        <dbReference type="Proteomes" id="UP001148786"/>
    </source>
</evidence>
<evidence type="ECO:0000256" key="2">
    <source>
        <dbReference type="SAM" id="Phobius"/>
    </source>
</evidence>
<dbReference type="Proteomes" id="UP001148786">
    <property type="component" value="Unassembled WGS sequence"/>
</dbReference>
<proteinExistence type="predicted"/>
<accession>A0A9W8K6C5</accession>
<keyword evidence="2" id="KW-0812">Transmembrane</keyword>
<protein>
    <recommendedName>
        <fullName evidence="3">DUF6533 domain-containing protein</fullName>
    </recommendedName>
</protein>
<dbReference type="InterPro" id="IPR045340">
    <property type="entry name" value="DUF6533"/>
</dbReference>
<name>A0A9W8K6C5_9AGAR</name>
<keyword evidence="5" id="KW-1185">Reference proteome</keyword>
<dbReference type="OrthoDB" id="2637653at2759"/>
<feature type="region of interest" description="Disordered" evidence="1">
    <location>
        <begin position="320"/>
        <end position="339"/>
    </location>
</feature>
<dbReference type="AlphaFoldDB" id="A0A9W8K6C5"/>
<evidence type="ECO:0000256" key="1">
    <source>
        <dbReference type="SAM" id="MobiDB-lite"/>
    </source>
</evidence>
<feature type="compositionally biased region" description="Basic and acidic residues" evidence="1">
    <location>
        <begin position="329"/>
        <end position="338"/>
    </location>
</feature>
<feature type="transmembrane region" description="Helical" evidence="2">
    <location>
        <begin position="73"/>
        <end position="92"/>
    </location>
</feature>
<feature type="transmembrane region" description="Helical" evidence="2">
    <location>
        <begin position="112"/>
        <end position="134"/>
    </location>
</feature>
<feature type="transmembrane region" description="Helical" evidence="2">
    <location>
        <begin position="146"/>
        <end position="165"/>
    </location>
</feature>
<feature type="domain" description="DUF6533" evidence="3">
    <location>
        <begin position="41"/>
        <end position="84"/>
    </location>
</feature>
<comment type="caution">
    <text evidence="4">The sequence shown here is derived from an EMBL/GenBank/DDBJ whole genome shotgun (WGS) entry which is preliminary data.</text>
</comment>
<reference evidence="4" key="1">
    <citation type="submission" date="2022-07" db="EMBL/GenBank/DDBJ databases">
        <title>Genome Sequence of Agrocybe chaxingu.</title>
        <authorList>
            <person name="Buettner E."/>
        </authorList>
    </citation>
    <scope>NUCLEOTIDE SEQUENCE</scope>
    <source>
        <strain evidence="4">MP-N11</strain>
    </source>
</reference>
<feature type="region of interest" description="Disordered" evidence="1">
    <location>
        <begin position="346"/>
        <end position="376"/>
    </location>
</feature>
<dbReference type="Pfam" id="PF20151">
    <property type="entry name" value="DUF6533"/>
    <property type="match status" value="1"/>
</dbReference>
<evidence type="ECO:0000259" key="3">
    <source>
        <dbReference type="Pfam" id="PF20151"/>
    </source>
</evidence>
<keyword evidence="2" id="KW-1133">Transmembrane helix</keyword>
<sequence>MSLALLLSTRVITPNNVHWPIYGPFTNPDAAAGAQAVNRSSVAALAFLVWDILITTDDEIKLIWPRMWSYTKCVYFIVRYLPLLVQISILFIGTELTPYFHFTHHDCFIWQVYQGVAASTIVTAVDTILILRVHALYHGHSTIRRVVIVLFVFEIIGIIIGLSLALPGITYDHVCLVMGVPPTLIVYGGATIIFQMSLFVLTAYKFVQALRSGWGDVPLIQLLMRDGTWAFFLLSIVYAGQIGLYALQNHAYAGVLYGQVILPCLSSPAANTSLSFLGVAGSSPSSRFAYVFTTFFLFLSRSFLLKGYRILLNLNRLAESSQPNSRTTDPARRTDTNLDIRFTTRPLQSGWNTSDPESYELSPRQLSKSHEHERFGGRTLDTSQISTLSLGR</sequence>
<gene>
    <name evidence="4" type="ORF">NLJ89_g2564</name>
</gene>
<keyword evidence="2" id="KW-0472">Membrane</keyword>
<feature type="compositionally biased region" description="Polar residues" evidence="1">
    <location>
        <begin position="346"/>
        <end position="356"/>
    </location>
</feature>
<feature type="transmembrane region" description="Helical" evidence="2">
    <location>
        <begin position="228"/>
        <end position="247"/>
    </location>
</feature>